<reference evidence="5" key="1">
    <citation type="journal article" date="2020" name="Viruses">
        <title>Unmapped RNA Virus Diversity in Termites and their Symbionts.</title>
        <authorList>
            <person name="Lay C.L."/>
            <person name="Shi M."/>
            <person name="Bucek A."/>
            <person name="Bourguignon T."/>
            <person name="Lo N."/>
            <person name="Holmes E.C."/>
        </authorList>
    </citation>
    <scope>NUCLEOTIDE SEQUENCE</scope>
    <source>
        <strain evidence="5">1v_10</strain>
    </source>
</reference>
<evidence type="ECO:0000256" key="1">
    <source>
        <dbReference type="ARBA" id="ARBA00022679"/>
    </source>
</evidence>
<protein>
    <submittedName>
        <fullName evidence="5">Putative replicase</fullName>
    </submittedName>
</protein>
<feature type="domain" description="RNA-directed RNA polymerase C-terminal" evidence="4">
    <location>
        <begin position="193"/>
        <end position="406"/>
    </location>
</feature>
<organism evidence="5">
    <name type="scientific">Votsystermes virus</name>
    <dbReference type="NCBI Taxonomy" id="2796638"/>
    <lineage>
        <taxon>Viruses</taxon>
        <taxon>Riboviria</taxon>
    </lineage>
</organism>
<dbReference type="GO" id="GO:0003968">
    <property type="term" value="F:RNA-directed RNA polymerase activity"/>
    <property type="evidence" value="ECO:0007669"/>
    <property type="project" value="InterPro"/>
</dbReference>
<dbReference type="GO" id="GO:0003723">
    <property type="term" value="F:RNA binding"/>
    <property type="evidence" value="ECO:0007669"/>
    <property type="project" value="InterPro"/>
</dbReference>
<evidence type="ECO:0000256" key="3">
    <source>
        <dbReference type="ARBA" id="ARBA00022953"/>
    </source>
</evidence>
<reference evidence="5" key="2">
    <citation type="submission" date="2020-09" db="EMBL/GenBank/DDBJ databases">
        <authorList>
            <person name="Le Lay C."/>
            <person name="Shi M."/>
            <person name="Bucek A."/>
            <person name="Bourguignon T."/>
            <person name="Lo N."/>
            <person name="Holmes E.C."/>
        </authorList>
    </citation>
    <scope>NUCLEOTIDE SEQUENCE</scope>
    <source>
        <strain evidence="5">1v_10</strain>
    </source>
</reference>
<proteinExistence type="predicted"/>
<keyword evidence="3" id="KW-0693">Viral RNA replication</keyword>
<sequence length="523" mass="60318">MEQLPADKREVIVNNTGLSAYLAQVEQGRKPTPRSWLYESVAPDKVLQNWLDTLHLLGKSEDTYARRILSFELEKLKVWGPQGGTPELSKAIAKTEEYYTSPRPHPAFADEDWKRAIEQARLWLFGKRTHLRPASYNKVVDDMRERDTLNTNSGWPDFKQRSMPEVKTRAIADAASGQWRDYPAILLYRQYFGKLRQVWMYPMATNLVEGSFTQPIMAAMRKQPTASETLAPWIGFDAVREVISQWYGMADEYIFGGDFTGMDIHMRVAQNEQVYSLLEPLFSEQDRPLLRDSILNSNNIGLVVSRTEWMPPGVDAHGLASGSNWTQLPETIFQVILNQYIQIKLVKRIALCAIGDDSASRTLKSNHPMAPELVKVYESVGMEANLAKQSDSISELTFLQRLFQRGYLRTDGLTRAVYPTIRALESSVWPERYHSKNWDKWMFCIRQYMILENCIDHPLFEEFVRFIVRGQEDLIPFAKFGGKRLEQFQRQANLIPNLNPSYNQEKRTKSLAEFEGIRIASQL</sequence>
<dbReference type="InterPro" id="IPR001205">
    <property type="entry name" value="RNA-dir_pol_C"/>
</dbReference>
<dbReference type="InterPro" id="IPR043502">
    <property type="entry name" value="DNA/RNA_pol_sf"/>
</dbReference>
<evidence type="ECO:0000256" key="2">
    <source>
        <dbReference type="ARBA" id="ARBA00022695"/>
    </source>
</evidence>
<dbReference type="CDD" id="cd23185">
    <property type="entry name" value="dsRNAv_Picobirnaviridae_RdRp"/>
    <property type="match status" value="1"/>
</dbReference>
<keyword evidence="1" id="KW-0808">Transferase</keyword>
<accession>A0A7T7GUX7</accession>
<dbReference type="SUPFAM" id="SSF56672">
    <property type="entry name" value="DNA/RNA polymerases"/>
    <property type="match status" value="1"/>
</dbReference>
<name>A0A7T7GUX7_9VIRU</name>
<evidence type="ECO:0000259" key="4">
    <source>
        <dbReference type="Pfam" id="PF00680"/>
    </source>
</evidence>
<dbReference type="Pfam" id="PF00680">
    <property type="entry name" value="RdRP_1"/>
    <property type="match status" value="1"/>
</dbReference>
<keyword evidence="2" id="KW-0548">Nucleotidyltransferase</keyword>
<evidence type="ECO:0000313" key="5">
    <source>
        <dbReference type="EMBL" id="QQM16257.1"/>
    </source>
</evidence>
<dbReference type="GO" id="GO:0006351">
    <property type="term" value="P:DNA-templated transcription"/>
    <property type="evidence" value="ECO:0007669"/>
    <property type="project" value="InterPro"/>
</dbReference>
<dbReference type="EMBL" id="MW052065">
    <property type="protein sequence ID" value="QQM16257.1"/>
    <property type="molecule type" value="Genomic_RNA"/>
</dbReference>